<protein>
    <submittedName>
        <fullName evidence="1">Uncharacterized protein</fullName>
    </submittedName>
</protein>
<dbReference type="AlphaFoldDB" id="A0A3B0ZL34"/>
<proteinExistence type="predicted"/>
<evidence type="ECO:0000313" key="1">
    <source>
        <dbReference type="EMBL" id="VAW89830.1"/>
    </source>
</evidence>
<organism evidence="1">
    <name type="scientific">hydrothermal vent metagenome</name>
    <dbReference type="NCBI Taxonomy" id="652676"/>
    <lineage>
        <taxon>unclassified sequences</taxon>
        <taxon>metagenomes</taxon>
        <taxon>ecological metagenomes</taxon>
    </lineage>
</organism>
<gene>
    <name evidence="1" type="ORF">MNBD_GAMMA17-90</name>
</gene>
<sequence>MMQSLPHTPQVSAKVYLVSSNQRHGDGMDKLHFRNGLKKLGMISLLVLLSACATSGPPHNAPQDSSTNVTAYVVNDQQNDFSRFAPVFIAEQTEKSFNRIGKPRAHIGDKGDEQIDVAPNHPFVYVDRQTFVTANGSYTNLIYRIHFEKTPFSLFPFHITAGNNNGLLTVVTLNAKNRPVLITTVHTCGCFLAIVPTSYLPASAYPQDWNSDSQWIYGMTLPAQLELPEPFDDENRIVIYLKNETHRVMDIGLLTQTAIEQRYKNETLNIAPIDDLMKLAIGDGTTSFFETDGSRKGYVKGSHKPFERLLVSWWSLDWRVGEDKAFGNKDETGTVFYTSLKPWSRQASDMWPFADFLAFWGWQL</sequence>
<dbReference type="EMBL" id="UOFQ01000156">
    <property type="protein sequence ID" value="VAW89830.1"/>
    <property type="molecule type" value="Genomic_DNA"/>
</dbReference>
<name>A0A3B0ZL34_9ZZZZ</name>
<reference evidence="1" key="1">
    <citation type="submission" date="2018-06" db="EMBL/GenBank/DDBJ databases">
        <authorList>
            <person name="Zhirakovskaya E."/>
        </authorList>
    </citation>
    <scope>NUCLEOTIDE SEQUENCE</scope>
</reference>
<accession>A0A3B0ZL34</accession>